<comment type="caution">
    <text evidence="2">The sequence shown here is derived from an EMBL/GenBank/DDBJ whole genome shotgun (WGS) entry which is preliminary data.</text>
</comment>
<evidence type="ECO:0000313" key="2">
    <source>
        <dbReference type="EMBL" id="RKT62473.1"/>
    </source>
</evidence>
<keyword evidence="1" id="KW-1133">Transmembrane helix</keyword>
<keyword evidence="1" id="KW-0812">Transmembrane</keyword>
<protein>
    <submittedName>
        <fullName evidence="2">Uncharacterized protein</fullName>
    </submittedName>
</protein>
<dbReference type="EMBL" id="RBXP01000003">
    <property type="protein sequence ID" value="RKT62473.1"/>
    <property type="molecule type" value="Genomic_DNA"/>
</dbReference>
<dbReference type="AlphaFoldDB" id="A0A495WPI4"/>
<dbReference type="Proteomes" id="UP000270626">
    <property type="component" value="Unassembled WGS sequence"/>
</dbReference>
<accession>A0A495WPI4</accession>
<dbReference type="OrthoDB" id="9182406at2"/>
<reference evidence="2 3" key="1">
    <citation type="submission" date="2018-10" db="EMBL/GenBank/DDBJ databases">
        <title>Genomic Encyclopedia of Type Strains, Phase IV (KMG-IV): sequencing the most valuable type-strain genomes for metagenomic binning, comparative biology and taxonomic classification.</title>
        <authorList>
            <person name="Goeker M."/>
        </authorList>
    </citation>
    <scope>NUCLEOTIDE SEQUENCE [LARGE SCALE GENOMIC DNA]</scope>
    <source>
        <strain evidence="2 3">DSM 23841</strain>
    </source>
</reference>
<proteinExistence type="predicted"/>
<feature type="transmembrane region" description="Helical" evidence="1">
    <location>
        <begin position="12"/>
        <end position="32"/>
    </location>
</feature>
<keyword evidence="1" id="KW-0472">Membrane</keyword>
<feature type="transmembrane region" description="Helical" evidence="1">
    <location>
        <begin position="52"/>
        <end position="70"/>
    </location>
</feature>
<gene>
    <name evidence="2" type="ORF">DFR40_0360</name>
</gene>
<sequence>MNRPAFKPSPRLIGYLAADLFGFFCIALGVSWLAGAPGLILADFPRSTVEAVASAAGGVAVIAWAIGGILRELGRLAPPRPADD</sequence>
<name>A0A495WPI4_9RHOO</name>
<evidence type="ECO:0000256" key="1">
    <source>
        <dbReference type="SAM" id="Phobius"/>
    </source>
</evidence>
<dbReference type="RefSeq" id="WP_121456771.1">
    <property type="nucleotide sequence ID" value="NZ_JAANMQ010000009.1"/>
</dbReference>
<keyword evidence="3" id="KW-1185">Reference proteome</keyword>
<evidence type="ECO:0000313" key="3">
    <source>
        <dbReference type="Proteomes" id="UP000270626"/>
    </source>
</evidence>
<organism evidence="2 3">
    <name type="scientific">Azonexus fungiphilus</name>
    <dbReference type="NCBI Taxonomy" id="146940"/>
    <lineage>
        <taxon>Bacteria</taxon>
        <taxon>Pseudomonadati</taxon>
        <taxon>Pseudomonadota</taxon>
        <taxon>Betaproteobacteria</taxon>
        <taxon>Rhodocyclales</taxon>
        <taxon>Azonexaceae</taxon>
        <taxon>Azonexus</taxon>
    </lineage>
</organism>